<feature type="non-terminal residue" evidence="1">
    <location>
        <position position="178"/>
    </location>
</feature>
<evidence type="ECO:0000313" key="1">
    <source>
        <dbReference type="EMBL" id="GLI64798.1"/>
    </source>
</evidence>
<evidence type="ECO:0000313" key="2">
    <source>
        <dbReference type="Proteomes" id="UP001165090"/>
    </source>
</evidence>
<dbReference type="EMBL" id="BSDZ01000021">
    <property type="protein sequence ID" value="GLI64798.1"/>
    <property type="molecule type" value="Genomic_DNA"/>
</dbReference>
<comment type="caution">
    <text evidence="1">The sequence shown here is derived from an EMBL/GenBank/DDBJ whole genome shotgun (WGS) entry which is preliminary data.</text>
</comment>
<keyword evidence="2" id="KW-1185">Reference proteome</keyword>
<organism evidence="1 2">
    <name type="scientific">Volvox africanus</name>
    <dbReference type="NCBI Taxonomy" id="51714"/>
    <lineage>
        <taxon>Eukaryota</taxon>
        <taxon>Viridiplantae</taxon>
        <taxon>Chlorophyta</taxon>
        <taxon>core chlorophytes</taxon>
        <taxon>Chlorophyceae</taxon>
        <taxon>CS clade</taxon>
        <taxon>Chlamydomonadales</taxon>
        <taxon>Volvocaceae</taxon>
        <taxon>Volvox</taxon>
    </lineage>
</organism>
<protein>
    <submittedName>
        <fullName evidence="1">Uncharacterized protein</fullName>
    </submittedName>
</protein>
<dbReference type="Proteomes" id="UP001165090">
    <property type="component" value="Unassembled WGS sequence"/>
</dbReference>
<gene>
    <name evidence="1" type="ORF">VaNZ11_008204</name>
</gene>
<reference evidence="1 2" key="1">
    <citation type="journal article" date="2023" name="IScience">
        <title>Expanded male sex-determining region conserved during the evolution of homothallism in the green alga Volvox.</title>
        <authorList>
            <person name="Yamamoto K."/>
            <person name="Matsuzaki R."/>
            <person name="Mahakham W."/>
            <person name="Heman W."/>
            <person name="Sekimoto H."/>
            <person name="Kawachi M."/>
            <person name="Minakuchi Y."/>
            <person name="Toyoda A."/>
            <person name="Nozaki H."/>
        </authorList>
    </citation>
    <scope>NUCLEOTIDE SEQUENCE [LARGE SCALE GENOMIC DNA]</scope>
    <source>
        <strain evidence="1 2">NIES-4468</strain>
    </source>
</reference>
<accession>A0ABQ5S5T7</accession>
<name>A0ABQ5S5T7_9CHLO</name>
<proteinExistence type="predicted"/>
<sequence length="178" mass="18981">MDDCSHAGFPRGFATRKDRRASLVIKQTAQLLTGLHEDASRSNALMAELEALLAASQVASGSTARKALTSANFIATQPLEISSEDDDCYVEEGEAEIKVVDDLSQPRLKAMHSIHRTASVVNISGEMQALCVQGTSASFSNRSLYQPTTTGASASPEGRRALSFRNGRASSYTLARSG</sequence>